<dbReference type="CDD" id="cd00167">
    <property type="entry name" value="SANT"/>
    <property type="match status" value="1"/>
</dbReference>
<dbReference type="InterPro" id="IPR002885">
    <property type="entry name" value="PPR_rpt"/>
</dbReference>
<comment type="caution">
    <text evidence="3">The sequence shown here is derived from an EMBL/GenBank/DDBJ whole genome shotgun (WGS) entry which is preliminary data.</text>
</comment>
<dbReference type="Gene3D" id="1.25.40.10">
    <property type="entry name" value="Tetratricopeptide repeat domain"/>
    <property type="match status" value="1"/>
</dbReference>
<gene>
    <name evidence="3" type="ORF">RJ639_045894</name>
</gene>
<evidence type="ECO:0000313" key="4">
    <source>
        <dbReference type="Proteomes" id="UP001188597"/>
    </source>
</evidence>
<evidence type="ECO:0000256" key="1">
    <source>
        <dbReference type="ARBA" id="ARBA00022737"/>
    </source>
</evidence>
<reference evidence="3" key="1">
    <citation type="submission" date="2022-12" db="EMBL/GenBank/DDBJ databases">
        <title>Draft genome assemblies for two species of Escallonia (Escalloniales).</title>
        <authorList>
            <person name="Chanderbali A."/>
            <person name="Dervinis C."/>
            <person name="Anghel I."/>
            <person name="Soltis D."/>
            <person name="Soltis P."/>
            <person name="Zapata F."/>
        </authorList>
    </citation>
    <scope>NUCLEOTIDE SEQUENCE</scope>
    <source>
        <strain evidence="3">UCBG64.0493</strain>
        <tissue evidence="3">Leaf</tissue>
    </source>
</reference>
<evidence type="ECO:0000259" key="2">
    <source>
        <dbReference type="PROSITE" id="PS51293"/>
    </source>
</evidence>
<protein>
    <recommendedName>
        <fullName evidence="2">SANT domain-containing protein</fullName>
    </recommendedName>
</protein>
<dbReference type="InterPro" id="IPR017884">
    <property type="entry name" value="SANT_dom"/>
</dbReference>
<sequence length="302" mass="33569">MGTVLGELTSAMLGRAQGCCARQAWARGCYAGKAHERYAGWGNLYFPLISPDHWNADEETLILEGIEMYGMGTDLRLQSMLRKSKSQCIDHYDAIYMNSPCFSSSNMAFASKFVPFEMDCEVSTLAISLQDMSRIMGKNREELLAMARGYGETSKGYSTPGEVTMKEVSPFSTGIKSVTISPRLNLPTTVPKSLKCRIAFASYAKLHASSYPSTQIDHLKNQGLDSNVYRCTRMIASYVGNHRVGDALNVFDEMPAKDTVVWNLIIKNYLDMGMKLFEEMPEKNVISWTTMINGSSSVGELN</sequence>
<dbReference type="GO" id="GO:0009451">
    <property type="term" value="P:RNA modification"/>
    <property type="evidence" value="ECO:0007669"/>
    <property type="project" value="InterPro"/>
</dbReference>
<accession>A0AA89B3T2</accession>
<dbReference type="EMBL" id="JAVXUP010000789">
    <property type="protein sequence ID" value="KAK3020911.1"/>
    <property type="molecule type" value="Genomic_DNA"/>
</dbReference>
<dbReference type="Pfam" id="PF01535">
    <property type="entry name" value="PPR"/>
    <property type="match status" value="1"/>
</dbReference>
<dbReference type="InterPro" id="IPR001005">
    <property type="entry name" value="SANT/Myb"/>
</dbReference>
<dbReference type="Proteomes" id="UP001188597">
    <property type="component" value="Unassembled WGS sequence"/>
</dbReference>
<dbReference type="PANTHER" id="PTHR47926">
    <property type="entry name" value="PENTATRICOPEPTIDE REPEAT-CONTAINING PROTEIN"/>
    <property type="match status" value="1"/>
</dbReference>
<dbReference type="InterPro" id="IPR011990">
    <property type="entry name" value="TPR-like_helical_dom_sf"/>
</dbReference>
<evidence type="ECO:0000313" key="3">
    <source>
        <dbReference type="EMBL" id="KAK3020911.1"/>
    </source>
</evidence>
<feature type="domain" description="SANT" evidence="2">
    <location>
        <begin position="49"/>
        <end position="100"/>
    </location>
</feature>
<dbReference type="InterPro" id="IPR046960">
    <property type="entry name" value="PPR_At4g14850-like_plant"/>
</dbReference>
<keyword evidence="1" id="KW-0677">Repeat</keyword>
<dbReference type="AlphaFoldDB" id="A0AA89B3T2"/>
<dbReference type="PANTHER" id="PTHR47926:SF347">
    <property type="entry name" value="PENTATRICOPEPTIDE REPEAT-CONTAINING PROTEIN"/>
    <property type="match status" value="1"/>
</dbReference>
<organism evidence="3 4">
    <name type="scientific">Escallonia herrerae</name>
    <dbReference type="NCBI Taxonomy" id="1293975"/>
    <lineage>
        <taxon>Eukaryota</taxon>
        <taxon>Viridiplantae</taxon>
        <taxon>Streptophyta</taxon>
        <taxon>Embryophyta</taxon>
        <taxon>Tracheophyta</taxon>
        <taxon>Spermatophyta</taxon>
        <taxon>Magnoliopsida</taxon>
        <taxon>eudicotyledons</taxon>
        <taxon>Gunneridae</taxon>
        <taxon>Pentapetalae</taxon>
        <taxon>asterids</taxon>
        <taxon>campanulids</taxon>
        <taxon>Escalloniales</taxon>
        <taxon>Escalloniaceae</taxon>
        <taxon>Escallonia</taxon>
    </lineage>
</organism>
<keyword evidence="4" id="KW-1185">Reference proteome</keyword>
<dbReference type="GO" id="GO:0003723">
    <property type="term" value="F:RNA binding"/>
    <property type="evidence" value="ECO:0007669"/>
    <property type="project" value="InterPro"/>
</dbReference>
<proteinExistence type="predicted"/>
<name>A0AA89B3T2_9ASTE</name>
<dbReference type="PROSITE" id="PS51293">
    <property type="entry name" value="SANT"/>
    <property type="match status" value="1"/>
</dbReference>